<name>A0A1Y1YUV1_9PLEO</name>
<evidence type="ECO:0000256" key="1">
    <source>
        <dbReference type="SAM" id="MobiDB-lite"/>
    </source>
</evidence>
<comment type="caution">
    <text evidence="2">The sequence shown here is derived from an EMBL/GenBank/DDBJ whole genome shotgun (WGS) entry which is preliminary data.</text>
</comment>
<reference evidence="2 3" key="1">
    <citation type="submission" date="2016-07" db="EMBL/GenBank/DDBJ databases">
        <title>Pervasive Adenine N6-methylation of Active Genes in Fungi.</title>
        <authorList>
            <consortium name="DOE Joint Genome Institute"/>
            <person name="Mondo S.J."/>
            <person name="Dannebaum R.O."/>
            <person name="Kuo R.C."/>
            <person name="Labutti K."/>
            <person name="Haridas S."/>
            <person name="Kuo A."/>
            <person name="Salamov A."/>
            <person name="Ahrendt S.R."/>
            <person name="Lipzen A."/>
            <person name="Sullivan W."/>
            <person name="Andreopoulos W.B."/>
            <person name="Clum A."/>
            <person name="Lindquist E."/>
            <person name="Daum C."/>
            <person name="Ramamoorthy G.K."/>
            <person name="Gryganskyi A."/>
            <person name="Culley D."/>
            <person name="Magnuson J.K."/>
            <person name="James T.Y."/>
            <person name="O'Malley M.A."/>
            <person name="Stajich J.E."/>
            <person name="Spatafora J.W."/>
            <person name="Visel A."/>
            <person name="Grigoriev I.V."/>
        </authorList>
    </citation>
    <scope>NUCLEOTIDE SEQUENCE [LARGE SCALE GENOMIC DNA]</scope>
    <source>
        <strain evidence="2 3">CBS 115471</strain>
    </source>
</reference>
<proteinExistence type="predicted"/>
<feature type="compositionally biased region" description="Low complexity" evidence="1">
    <location>
        <begin position="137"/>
        <end position="156"/>
    </location>
</feature>
<evidence type="ECO:0000313" key="2">
    <source>
        <dbReference type="EMBL" id="ORY01822.1"/>
    </source>
</evidence>
<feature type="region of interest" description="Disordered" evidence="1">
    <location>
        <begin position="51"/>
        <end position="156"/>
    </location>
</feature>
<organism evidence="2 3">
    <name type="scientific">Clohesyomyces aquaticus</name>
    <dbReference type="NCBI Taxonomy" id="1231657"/>
    <lineage>
        <taxon>Eukaryota</taxon>
        <taxon>Fungi</taxon>
        <taxon>Dikarya</taxon>
        <taxon>Ascomycota</taxon>
        <taxon>Pezizomycotina</taxon>
        <taxon>Dothideomycetes</taxon>
        <taxon>Pleosporomycetidae</taxon>
        <taxon>Pleosporales</taxon>
        <taxon>Lindgomycetaceae</taxon>
        <taxon>Clohesyomyces</taxon>
    </lineage>
</organism>
<dbReference type="Proteomes" id="UP000193144">
    <property type="component" value="Unassembled WGS sequence"/>
</dbReference>
<feature type="compositionally biased region" description="Polar residues" evidence="1">
    <location>
        <begin position="124"/>
        <end position="136"/>
    </location>
</feature>
<feature type="compositionally biased region" description="Basic and acidic residues" evidence="1">
    <location>
        <begin position="99"/>
        <end position="113"/>
    </location>
</feature>
<keyword evidence="3" id="KW-1185">Reference proteome</keyword>
<dbReference type="EMBL" id="MCFA01000165">
    <property type="protein sequence ID" value="ORY01822.1"/>
    <property type="molecule type" value="Genomic_DNA"/>
</dbReference>
<feature type="region of interest" description="Disordered" evidence="1">
    <location>
        <begin position="1"/>
        <end position="38"/>
    </location>
</feature>
<sequence>MERDRIKQLRLQAARTDHSSPFNPSKENNRKVRLPPSKQLVTLYPTTASIRLINHPSTHHSSHPSITNPNPPTTPPTRTQHANPSKHHGTREGYLLAHPDSRRIPHTLHDRKYASPPPPFSHPLSKTSNPQTQIKQNSHPSSSALPNPLSSTLTSF</sequence>
<evidence type="ECO:0000313" key="3">
    <source>
        <dbReference type="Proteomes" id="UP000193144"/>
    </source>
</evidence>
<gene>
    <name evidence="2" type="ORF">BCR34DRAFT_574605</name>
</gene>
<accession>A0A1Y1YUV1</accession>
<protein>
    <submittedName>
        <fullName evidence="2">Uncharacterized protein</fullName>
    </submittedName>
</protein>
<dbReference type="AlphaFoldDB" id="A0A1Y1YUV1"/>